<dbReference type="GO" id="GO:0006508">
    <property type="term" value="P:proteolysis"/>
    <property type="evidence" value="ECO:0007669"/>
    <property type="project" value="InterPro"/>
</dbReference>
<evidence type="ECO:0000256" key="5">
    <source>
        <dbReference type="SAM" id="Phobius"/>
    </source>
</evidence>
<dbReference type="OrthoDB" id="5951731at2759"/>
<feature type="domain" description="Peptidase M12B" evidence="8">
    <location>
        <begin position="321"/>
        <end position="526"/>
    </location>
</feature>
<evidence type="ECO:0000256" key="4">
    <source>
        <dbReference type="PROSITE-ProRule" id="PRU00276"/>
    </source>
</evidence>
<reference evidence="9 10" key="1">
    <citation type="submission" date="2014-04" db="EMBL/GenBank/DDBJ databases">
        <title>Evolutionary Origins and Diversification of the Mycorrhizal Mutualists.</title>
        <authorList>
            <consortium name="DOE Joint Genome Institute"/>
            <consortium name="Mycorrhizal Genomics Consortium"/>
            <person name="Kohler A."/>
            <person name="Kuo A."/>
            <person name="Nagy L.G."/>
            <person name="Floudas D."/>
            <person name="Copeland A."/>
            <person name="Barry K.W."/>
            <person name="Cichocki N."/>
            <person name="Veneault-Fourrey C."/>
            <person name="LaButti K."/>
            <person name="Lindquist E.A."/>
            <person name="Lipzen A."/>
            <person name="Lundell T."/>
            <person name="Morin E."/>
            <person name="Murat C."/>
            <person name="Riley R."/>
            <person name="Ohm R."/>
            <person name="Sun H."/>
            <person name="Tunlid A."/>
            <person name="Henrissat B."/>
            <person name="Grigoriev I.V."/>
            <person name="Hibbett D.S."/>
            <person name="Martin F."/>
        </authorList>
    </citation>
    <scope>NUCLEOTIDE SEQUENCE [LARGE SCALE GENOMIC DNA]</scope>
    <source>
        <strain evidence="9 10">Koide BX008</strain>
    </source>
</reference>
<protein>
    <recommendedName>
        <fullName evidence="3">Disintegrin and metalloproteinase domain-containing protein B</fullName>
    </recommendedName>
</protein>
<comment type="function">
    <text evidence="2">Probable zinc protease.</text>
</comment>
<name>A0A0C2XPI4_AMAMK</name>
<dbReference type="InterPro" id="IPR001762">
    <property type="entry name" value="Disintegrin_dom"/>
</dbReference>
<evidence type="ECO:0000256" key="1">
    <source>
        <dbReference type="ARBA" id="ARBA00023157"/>
    </source>
</evidence>
<keyword evidence="5" id="KW-0812">Transmembrane</keyword>
<dbReference type="FunFam" id="4.10.70.10:FF:000003">
    <property type="entry name" value="Disintegrin and metalloproteinase domain-containing protein 17"/>
    <property type="match status" value="1"/>
</dbReference>
<dbReference type="SUPFAM" id="SSF55486">
    <property type="entry name" value="Metalloproteases ('zincins'), catalytic domain"/>
    <property type="match status" value="1"/>
</dbReference>
<dbReference type="InParanoid" id="A0A0C2XPI4"/>
<gene>
    <name evidence="9" type="ORF">M378DRAFT_183602</name>
</gene>
<dbReference type="Gene3D" id="3.40.390.10">
    <property type="entry name" value="Collagenase (Catalytic Domain)"/>
    <property type="match status" value="1"/>
</dbReference>
<dbReference type="EMBL" id="KN818223">
    <property type="protein sequence ID" value="KIL71088.1"/>
    <property type="molecule type" value="Genomic_DNA"/>
</dbReference>
<feature type="domain" description="Disintegrin" evidence="7">
    <location>
        <begin position="553"/>
        <end position="641"/>
    </location>
</feature>
<evidence type="ECO:0000259" key="8">
    <source>
        <dbReference type="PROSITE" id="PS50215"/>
    </source>
</evidence>
<dbReference type="InterPro" id="IPR024079">
    <property type="entry name" value="MetalloPept_cat_dom_sf"/>
</dbReference>
<keyword evidence="5" id="KW-1133">Transmembrane helix</keyword>
<dbReference type="PANTHER" id="PTHR11905:SF159">
    <property type="entry name" value="ADAM METALLOPROTEASE"/>
    <property type="match status" value="1"/>
</dbReference>
<sequence length="805" mass="85982">MSLQFSLLSVLAVAVLIFRPIYVSAHSLQARPIKRLAQPSTVSLEIVQKYTTNSENKRSSYTDHTSLRHDDSFRLVLSAFNDTFHLHLRPNDHLIHPAAQIIYYESSTDGAVQKHTAPLLRETVKAYWGEVVAAHHSPTRMLEDAIGVVHSPSHPADLGFARIMVHDHVNSGSSSISPNYEGAFSMNGDVYHIMTKDNYLRRKHRLDPELSAPTLGASSNLIIWRESDVMTAAEEFFALHGKQPQEEALEAGSCGHDRLAYNTLDLNPLMRTLRPTNVDPFWGILRSRGLYGRDDVAGSNAMGTNFANTIGVSTGCPTSQKVIYMGVAADCEYVTKYGSQDSARQAILGNWNAASALYKSTFNVSLGIIELQVQSPTCPSQPDPAIPWNTPCSSSVLDDRLSTFSQWRGQKGQDGAGLWHLMSGCPTGTEVGIAWLATLCRTQATSGGSNQTVSGTAVSTSGRTEWQVVAHEIGHNFGAICASGCTNSDQCCSLSTSTCDANSRFIMSPVSQSTEMTFSSCTLGNICSLMISGSQLNASCLVDPSPNKQIISLQMCGNGIVEQGEDCDPGQDTSSNCCDSTTCKFKSGAVCDPGSSPCCTSQCSFAPPTQVCRPSKDANCDSAETCTGNSSACPADQTAPNGKSCGSGLACASGLCTSPSLQCQSIGGSMGYNTSCPNRGDTSCQVSCQDPKNSNTCVLLGTLLVDGSPCGYGGMCSSGNCQSGSVLDTVKAWYMANLQIAIPVTVVVGIVVLLLLWGLGRVVVSCCRGKRYTAIKARELHHERLASHDTGYSRQNLHHLTPRAG</sequence>
<keyword evidence="5" id="KW-0472">Membrane</keyword>
<evidence type="ECO:0000256" key="6">
    <source>
        <dbReference type="SAM" id="SignalP"/>
    </source>
</evidence>
<dbReference type="PROSITE" id="PS50214">
    <property type="entry name" value="DISINTEGRIN_2"/>
    <property type="match status" value="1"/>
</dbReference>
<dbReference type="Pfam" id="PF13688">
    <property type="entry name" value="Reprolysin_5"/>
    <property type="match status" value="1"/>
</dbReference>
<feature type="active site" evidence="4">
    <location>
        <position position="472"/>
    </location>
</feature>
<dbReference type="InterPro" id="IPR036436">
    <property type="entry name" value="Disintegrin_dom_sf"/>
</dbReference>
<dbReference type="InterPro" id="IPR002870">
    <property type="entry name" value="Peptidase_M12B_N"/>
</dbReference>
<evidence type="ECO:0000259" key="7">
    <source>
        <dbReference type="PROSITE" id="PS50214"/>
    </source>
</evidence>
<dbReference type="Pfam" id="PF00200">
    <property type="entry name" value="Disintegrin"/>
    <property type="match status" value="1"/>
</dbReference>
<dbReference type="PROSITE" id="PS50215">
    <property type="entry name" value="ADAM_MEPRO"/>
    <property type="match status" value="1"/>
</dbReference>
<dbReference type="Pfam" id="PF01562">
    <property type="entry name" value="Pep_M12B_propep"/>
    <property type="match status" value="1"/>
</dbReference>
<dbReference type="FunCoup" id="A0A0C2XPI4">
    <property type="interactions" value="26"/>
</dbReference>
<evidence type="ECO:0000256" key="2">
    <source>
        <dbReference type="ARBA" id="ARBA00056552"/>
    </source>
</evidence>
<dbReference type="HOGENOM" id="CLU_012383_2_0_1"/>
<keyword evidence="10" id="KW-1185">Reference proteome</keyword>
<feature type="chain" id="PRO_5002159025" description="Disintegrin and metalloproteinase domain-containing protein B" evidence="6">
    <location>
        <begin position="26"/>
        <end position="805"/>
    </location>
</feature>
<proteinExistence type="predicted"/>
<dbReference type="Gene3D" id="4.10.70.10">
    <property type="entry name" value="Disintegrin domain"/>
    <property type="match status" value="1"/>
</dbReference>
<dbReference type="SMART" id="SM00050">
    <property type="entry name" value="DISIN"/>
    <property type="match status" value="1"/>
</dbReference>
<dbReference type="SUPFAM" id="SSF57552">
    <property type="entry name" value="Blood coagulation inhibitor (disintegrin)"/>
    <property type="match status" value="1"/>
</dbReference>
<feature type="signal peptide" evidence="6">
    <location>
        <begin position="1"/>
        <end position="25"/>
    </location>
</feature>
<keyword evidence="6" id="KW-0732">Signal</keyword>
<keyword evidence="1" id="KW-1015">Disulfide bond</keyword>
<dbReference type="PANTHER" id="PTHR11905">
    <property type="entry name" value="ADAM A DISINTEGRIN AND METALLOPROTEASE DOMAIN"/>
    <property type="match status" value="1"/>
</dbReference>
<dbReference type="Proteomes" id="UP000054549">
    <property type="component" value="Unassembled WGS sequence"/>
</dbReference>
<comment type="caution">
    <text evidence="4">Lacks conserved residue(s) required for the propagation of feature annotation.</text>
</comment>
<dbReference type="GO" id="GO:0004222">
    <property type="term" value="F:metalloendopeptidase activity"/>
    <property type="evidence" value="ECO:0007669"/>
    <property type="project" value="InterPro"/>
</dbReference>
<feature type="transmembrane region" description="Helical" evidence="5">
    <location>
        <begin position="740"/>
        <end position="764"/>
    </location>
</feature>
<dbReference type="STRING" id="946122.A0A0C2XPI4"/>
<dbReference type="InterPro" id="IPR001590">
    <property type="entry name" value="Peptidase_M12B"/>
</dbReference>
<evidence type="ECO:0000313" key="10">
    <source>
        <dbReference type="Proteomes" id="UP000054549"/>
    </source>
</evidence>
<organism evidence="9 10">
    <name type="scientific">Amanita muscaria (strain Koide BX008)</name>
    <dbReference type="NCBI Taxonomy" id="946122"/>
    <lineage>
        <taxon>Eukaryota</taxon>
        <taxon>Fungi</taxon>
        <taxon>Dikarya</taxon>
        <taxon>Basidiomycota</taxon>
        <taxon>Agaricomycotina</taxon>
        <taxon>Agaricomycetes</taxon>
        <taxon>Agaricomycetidae</taxon>
        <taxon>Agaricales</taxon>
        <taxon>Pluteineae</taxon>
        <taxon>Amanitaceae</taxon>
        <taxon>Amanita</taxon>
    </lineage>
</organism>
<accession>A0A0C2XPI4</accession>
<evidence type="ECO:0000313" key="9">
    <source>
        <dbReference type="EMBL" id="KIL71088.1"/>
    </source>
</evidence>
<dbReference type="AlphaFoldDB" id="A0A0C2XPI4"/>
<evidence type="ECO:0000256" key="3">
    <source>
        <dbReference type="ARBA" id="ARBA00074021"/>
    </source>
</evidence>